<gene>
    <name evidence="1" type="ORF">CF165_42905</name>
</gene>
<keyword evidence="2" id="KW-1185">Reference proteome</keyword>
<accession>A0A229SNY4</accession>
<evidence type="ECO:0000313" key="2">
    <source>
        <dbReference type="Proteomes" id="UP000215199"/>
    </source>
</evidence>
<dbReference type="RefSeq" id="WP_093953323.1">
    <property type="nucleotide sequence ID" value="NZ_NMUL01000063.1"/>
</dbReference>
<organism evidence="1 2">
    <name type="scientific">Amycolatopsis vastitatis</name>
    <dbReference type="NCBI Taxonomy" id="1905142"/>
    <lineage>
        <taxon>Bacteria</taxon>
        <taxon>Bacillati</taxon>
        <taxon>Actinomycetota</taxon>
        <taxon>Actinomycetes</taxon>
        <taxon>Pseudonocardiales</taxon>
        <taxon>Pseudonocardiaceae</taxon>
        <taxon>Amycolatopsis</taxon>
    </lineage>
</organism>
<dbReference type="Proteomes" id="UP000215199">
    <property type="component" value="Unassembled WGS sequence"/>
</dbReference>
<comment type="caution">
    <text evidence="1">The sequence shown here is derived from an EMBL/GenBank/DDBJ whole genome shotgun (WGS) entry which is preliminary data.</text>
</comment>
<sequence length="62" mass="6699">MTELPGELTAALAAAPDAAAAFEALPPSHRREYVQWVAEAKKPETRVSRAQKTVTRLRGGKP</sequence>
<evidence type="ECO:0008006" key="3">
    <source>
        <dbReference type="Google" id="ProtNLM"/>
    </source>
</evidence>
<proteinExistence type="predicted"/>
<dbReference type="OrthoDB" id="2604865at2"/>
<name>A0A229SNY4_9PSEU</name>
<dbReference type="EMBL" id="NMUL01000063">
    <property type="protein sequence ID" value="OXM60371.1"/>
    <property type="molecule type" value="Genomic_DNA"/>
</dbReference>
<protein>
    <recommendedName>
        <fullName evidence="3">Bacteriocin-protection protein</fullName>
    </recommendedName>
</protein>
<dbReference type="Pfam" id="PF13376">
    <property type="entry name" value="OmdA"/>
    <property type="match status" value="1"/>
</dbReference>
<reference evidence="2" key="1">
    <citation type="submission" date="2017-07" db="EMBL/GenBank/DDBJ databases">
        <title>Comparative genome mining reveals phylogenetic distribution patterns of secondary metabolites in Amycolatopsis.</title>
        <authorList>
            <person name="Adamek M."/>
            <person name="Alanjary M."/>
            <person name="Sales-Ortells H."/>
            <person name="Goodfellow M."/>
            <person name="Bull A.T."/>
            <person name="Kalinowski J."/>
            <person name="Ziemert N."/>
        </authorList>
    </citation>
    <scope>NUCLEOTIDE SEQUENCE [LARGE SCALE GENOMIC DNA]</scope>
    <source>
        <strain evidence="2">H5</strain>
    </source>
</reference>
<dbReference type="AlphaFoldDB" id="A0A229SNY4"/>
<evidence type="ECO:0000313" key="1">
    <source>
        <dbReference type="EMBL" id="OXM60371.1"/>
    </source>
</evidence>